<accession>A0A1A9WCW8</accession>
<proteinExistence type="predicted"/>
<protein>
    <submittedName>
        <fullName evidence="1">Uncharacterized protein</fullName>
    </submittedName>
</protein>
<dbReference type="AlphaFoldDB" id="A0A1A9WCW8"/>
<dbReference type="EnsemblMetazoa" id="GBRI014949-RA">
    <property type="protein sequence ID" value="GBRI014949-PA"/>
    <property type="gene ID" value="GBRI014949"/>
</dbReference>
<dbReference type="VEuPathDB" id="VectorBase:GBRI014949"/>
<keyword evidence="2" id="KW-1185">Reference proteome</keyword>
<reference evidence="1" key="2">
    <citation type="submission" date="2020-05" db="UniProtKB">
        <authorList>
            <consortium name="EnsemblMetazoa"/>
        </authorList>
    </citation>
    <scope>IDENTIFICATION</scope>
    <source>
        <strain evidence="1">IAEA</strain>
    </source>
</reference>
<sequence length="105" mass="11761">MAAFLTRNDVRYDVCYLKLIPHFLLICGVCIDAIDSNSGTSFSERFNAVVTAFSEQKSVSNKKAAKVSEWKVTSNIEKKTTISGQFCIRLFIYKSQLQGKINNAV</sequence>
<dbReference type="Proteomes" id="UP000091820">
    <property type="component" value="Unassembled WGS sequence"/>
</dbReference>
<reference evidence="2" key="1">
    <citation type="submission" date="2014-03" db="EMBL/GenBank/DDBJ databases">
        <authorList>
            <person name="Aksoy S."/>
            <person name="Warren W."/>
            <person name="Wilson R.K."/>
        </authorList>
    </citation>
    <scope>NUCLEOTIDE SEQUENCE [LARGE SCALE GENOMIC DNA]</scope>
    <source>
        <strain evidence="2">IAEA</strain>
    </source>
</reference>
<evidence type="ECO:0000313" key="2">
    <source>
        <dbReference type="Proteomes" id="UP000091820"/>
    </source>
</evidence>
<evidence type="ECO:0000313" key="1">
    <source>
        <dbReference type="EnsemblMetazoa" id="GBRI014949-PA"/>
    </source>
</evidence>
<organism evidence="1 2">
    <name type="scientific">Glossina brevipalpis</name>
    <dbReference type="NCBI Taxonomy" id="37001"/>
    <lineage>
        <taxon>Eukaryota</taxon>
        <taxon>Metazoa</taxon>
        <taxon>Ecdysozoa</taxon>
        <taxon>Arthropoda</taxon>
        <taxon>Hexapoda</taxon>
        <taxon>Insecta</taxon>
        <taxon>Pterygota</taxon>
        <taxon>Neoptera</taxon>
        <taxon>Endopterygota</taxon>
        <taxon>Diptera</taxon>
        <taxon>Brachycera</taxon>
        <taxon>Muscomorpha</taxon>
        <taxon>Hippoboscoidea</taxon>
        <taxon>Glossinidae</taxon>
        <taxon>Glossina</taxon>
    </lineage>
</organism>
<name>A0A1A9WCW8_9MUSC</name>